<evidence type="ECO:0000259" key="10">
    <source>
        <dbReference type="Pfam" id="PF01757"/>
    </source>
</evidence>
<evidence type="ECO:0000256" key="9">
    <source>
        <dbReference type="SAM" id="Phobius"/>
    </source>
</evidence>
<dbReference type="Pfam" id="PF01757">
    <property type="entry name" value="Acyl_transf_3"/>
    <property type="match status" value="1"/>
</dbReference>
<dbReference type="GO" id="GO:0016747">
    <property type="term" value="F:acyltransferase activity, transferring groups other than amino-acyl groups"/>
    <property type="evidence" value="ECO:0007669"/>
    <property type="project" value="InterPro"/>
</dbReference>
<name>A0AA89I2Q3_9LACO</name>
<keyword evidence="7 11" id="KW-0012">Acyltransferase</keyword>
<dbReference type="GO" id="GO:0005886">
    <property type="term" value="C:plasma membrane"/>
    <property type="evidence" value="ECO:0007669"/>
    <property type="project" value="UniProtKB-SubCell"/>
</dbReference>
<feature type="transmembrane region" description="Helical" evidence="9">
    <location>
        <begin position="81"/>
        <end position="99"/>
    </location>
</feature>
<reference evidence="11 12" key="1">
    <citation type="journal article" date="2015" name="Genome Announc.">
        <title>Expanding the biotechnology potential of lactobacilli through comparative genomics of 213 strains and associated genera.</title>
        <authorList>
            <person name="Sun Z."/>
            <person name="Harris H.M."/>
            <person name="McCann A."/>
            <person name="Guo C."/>
            <person name="Argimon S."/>
            <person name="Zhang W."/>
            <person name="Yang X."/>
            <person name="Jeffery I.B."/>
            <person name="Cooney J.C."/>
            <person name="Kagawa T.F."/>
            <person name="Liu W."/>
            <person name="Song Y."/>
            <person name="Salvetti E."/>
            <person name="Wrobel A."/>
            <person name="Rasinkangas P."/>
            <person name="Parkhill J."/>
            <person name="Rea M.C."/>
            <person name="O'Sullivan O."/>
            <person name="Ritari J."/>
            <person name="Douillard F.P."/>
            <person name="Paul Ross R."/>
            <person name="Yang R."/>
            <person name="Briner A.E."/>
            <person name="Felis G.E."/>
            <person name="de Vos W.M."/>
            <person name="Barrangou R."/>
            <person name="Klaenhammer T.R."/>
            <person name="Caufield P.W."/>
            <person name="Cui Y."/>
            <person name="Zhang H."/>
            <person name="O'Toole P.W."/>
        </authorList>
    </citation>
    <scope>NUCLEOTIDE SEQUENCE [LARGE SCALE GENOMIC DNA]</scope>
    <source>
        <strain evidence="11 12">DSM 20719</strain>
    </source>
</reference>
<evidence type="ECO:0000256" key="4">
    <source>
        <dbReference type="ARBA" id="ARBA00022692"/>
    </source>
</evidence>
<dbReference type="RefSeq" id="WP_057907864.1">
    <property type="nucleotide sequence ID" value="NZ_AYZB01000006.1"/>
</dbReference>
<gene>
    <name evidence="11" type="ORF">FC90_GL001332</name>
</gene>
<dbReference type="EMBL" id="AYZB01000006">
    <property type="protein sequence ID" value="KRM23812.1"/>
    <property type="molecule type" value="Genomic_DNA"/>
</dbReference>
<feature type="transmembrane region" description="Helical" evidence="9">
    <location>
        <begin position="311"/>
        <end position="328"/>
    </location>
</feature>
<feature type="transmembrane region" description="Helical" evidence="9">
    <location>
        <begin position="176"/>
        <end position="194"/>
    </location>
</feature>
<feature type="transmembrane region" description="Helical" evidence="9">
    <location>
        <begin position="12"/>
        <end position="33"/>
    </location>
</feature>
<evidence type="ECO:0000256" key="2">
    <source>
        <dbReference type="ARBA" id="ARBA00022475"/>
    </source>
</evidence>
<evidence type="ECO:0000313" key="12">
    <source>
        <dbReference type="Proteomes" id="UP000050823"/>
    </source>
</evidence>
<dbReference type="CDD" id="cd01840">
    <property type="entry name" value="SGNH_hydrolase_yrhL_like"/>
    <property type="match status" value="1"/>
</dbReference>
<organism evidence="11 12">
    <name type="scientific">Latilactobacillus graminis DSM 20719</name>
    <dbReference type="NCBI Taxonomy" id="1423752"/>
    <lineage>
        <taxon>Bacteria</taxon>
        <taxon>Bacillati</taxon>
        <taxon>Bacillota</taxon>
        <taxon>Bacilli</taxon>
        <taxon>Lactobacillales</taxon>
        <taxon>Lactobacillaceae</taxon>
        <taxon>Latilactobacillus</taxon>
    </lineage>
</organism>
<dbReference type="Proteomes" id="UP000050823">
    <property type="component" value="Unassembled WGS sequence"/>
</dbReference>
<feature type="transmembrane region" description="Helical" evidence="9">
    <location>
        <begin position="383"/>
        <end position="406"/>
    </location>
</feature>
<dbReference type="PANTHER" id="PTHR23028:SF53">
    <property type="entry name" value="ACYL_TRANSF_3 DOMAIN-CONTAINING PROTEIN"/>
    <property type="match status" value="1"/>
</dbReference>
<keyword evidence="4 9" id="KW-0812">Transmembrane</keyword>
<feature type="transmembrane region" description="Helical" evidence="9">
    <location>
        <begin position="239"/>
        <end position="257"/>
    </location>
</feature>
<feature type="compositionally biased region" description="Basic and acidic residues" evidence="8">
    <location>
        <begin position="444"/>
        <end position="458"/>
    </location>
</feature>
<evidence type="ECO:0000256" key="6">
    <source>
        <dbReference type="ARBA" id="ARBA00023136"/>
    </source>
</evidence>
<feature type="domain" description="Acyltransferase 3" evidence="10">
    <location>
        <begin position="14"/>
        <end position="344"/>
    </location>
</feature>
<feature type="transmembrane region" description="Helical" evidence="9">
    <location>
        <begin position="334"/>
        <end position="355"/>
    </location>
</feature>
<evidence type="ECO:0000256" key="5">
    <source>
        <dbReference type="ARBA" id="ARBA00022989"/>
    </source>
</evidence>
<feature type="transmembrane region" description="Helical" evidence="9">
    <location>
        <begin position="39"/>
        <end position="60"/>
    </location>
</feature>
<feature type="transmembrane region" description="Helical" evidence="9">
    <location>
        <begin position="269"/>
        <end position="290"/>
    </location>
</feature>
<dbReference type="InterPro" id="IPR050879">
    <property type="entry name" value="Acyltransferase_3"/>
</dbReference>
<keyword evidence="3" id="KW-0808">Transferase</keyword>
<accession>A0AA89I2Q3</accession>
<evidence type="ECO:0000256" key="1">
    <source>
        <dbReference type="ARBA" id="ARBA00004651"/>
    </source>
</evidence>
<protein>
    <submittedName>
        <fullName evidence="11">Acyltransferase family protein</fullName>
    </submittedName>
</protein>
<dbReference type="InterPro" id="IPR002656">
    <property type="entry name" value="Acyl_transf_3_dom"/>
</dbReference>
<dbReference type="GO" id="GO:0009103">
    <property type="term" value="P:lipopolysaccharide biosynthetic process"/>
    <property type="evidence" value="ECO:0007669"/>
    <property type="project" value="TreeGrafter"/>
</dbReference>
<comment type="subcellular location">
    <subcellularLocation>
        <location evidence="1">Cell membrane</location>
        <topology evidence="1">Multi-pass membrane protein</topology>
    </subcellularLocation>
</comment>
<dbReference type="AlphaFoldDB" id="A0AA89I2Q3"/>
<sequence>MVVKKRLKNSRYITGFDGLRAIGVIGVILYHLMPYTFTGGYLGVPIFMVVSGYLITDLLVQEWEQNQWINLKSFYVRRVKRLYPGLITMLFATGAYITLFKREMLHQLNQIIVTNLLYIYNWWQIGHGQSYFDRFANSESPFTHLWTLSIEGQFYLVWPFVIVALIVGVKNKRRIAQLLLGLSVISAIWMAILYQPNADPSRLYYGTDTRVFSILMGAAMAFIWPSTALKQKIVLKQRLVLDGIGVVSVVALVWLMVKLNAESSLTYRGGLFLFSGLACILVAVVAHPGADGNRLLTNPVFSWLGKRSYGIYLYQFPVMIFFEGLFRNVADHPILYPVIEVIVIFGLTELSYRFIEQPLAHYHYQQLWSQMKQFMQRPHWNHVVGRIVGLTLVFLVGLIGVFQAPFQPAPDTHRSALAININQNQKANQKRKAALMDKAQAQNKIEKAKEPASNKTEKNAAGTVQSQPHNQVLEKYGLDQATLQQAQNVSVTAIGDSVLLDGSQALQKIFPNMLVDAAVGRQLYQSIQIIKDYNQKQALSDRILVSLGTNGAFTQDQMAQFMTAIGPKRKVYWLNVFVPTRPWQNDVNQTLKSAAKRYPNLTIIDWHAKAAKHNNWFYQDQVHPNPAGVNEYAAIIAKAMLAK</sequence>
<dbReference type="Gene3D" id="3.40.50.1110">
    <property type="entry name" value="SGNH hydrolase"/>
    <property type="match status" value="1"/>
</dbReference>
<feature type="transmembrane region" description="Helical" evidence="9">
    <location>
        <begin position="209"/>
        <end position="227"/>
    </location>
</feature>
<evidence type="ECO:0000256" key="7">
    <source>
        <dbReference type="ARBA" id="ARBA00023315"/>
    </source>
</evidence>
<evidence type="ECO:0000313" key="11">
    <source>
        <dbReference type="EMBL" id="KRM23812.1"/>
    </source>
</evidence>
<keyword evidence="5 9" id="KW-1133">Transmembrane helix</keyword>
<dbReference type="InterPro" id="IPR036514">
    <property type="entry name" value="SGNH_hydro_sf"/>
</dbReference>
<proteinExistence type="predicted"/>
<comment type="caution">
    <text evidence="11">The sequence shown here is derived from an EMBL/GenBank/DDBJ whole genome shotgun (WGS) entry which is preliminary data.</text>
</comment>
<evidence type="ECO:0000256" key="8">
    <source>
        <dbReference type="SAM" id="MobiDB-lite"/>
    </source>
</evidence>
<evidence type="ECO:0000256" key="3">
    <source>
        <dbReference type="ARBA" id="ARBA00022679"/>
    </source>
</evidence>
<dbReference type="PANTHER" id="PTHR23028">
    <property type="entry name" value="ACETYLTRANSFERASE"/>
    <property type="match status" value="1"/>
</dbReference>
<keyword evidence="6 9" id="KW-0472">Membrane</keyword>
<dbReference type="SUPFAM" id="SSF52266">
    <property type="entry name" value="SGNH hydrolase"/>
    <property type="match status" value="1"/>
</dbReference>
<feature type="transmembrane region" description="Helical" evidence="9">
    <location>
        <begin position="152"/>
        <end position="169"/>
    </location>
</feature>
<feature type="region of interest" description="Disordered" evidence="8">
    <location>
        <begin position="444"/>
        <end position="466"/>
    </location>
</feature>
<keyword evidence="2" id="KW-1003">Cell membrane</keyword>